<keyword evidence="3" id="KW-1185">Reference proteome</keyword>
<sequence>MKLVRLGPDEVFHRYLTPKWAFVPTSGAGAAMVGGRFNRIGVEALYLSRAPQTALEEYRQGSSLTRPATLAAYMIDLQQVVDFSAGYDPNVWAAAWASWDCDWRKIYNILGKIPPSWPLADAAISAGYGGILFPSLRHPGGTNLVVFGANLSASDSVAVHDPDESLPKDQSSWSKA</sequence>
<dbReference type="AlphaFoldDB" id="A0A927E9P6"/>
<name>A0A927E9P6_9HYPH</name>
<organism evidence="2 3">
    <name type="scientific">Bosea spartocytisi</name>
    <dbReference type="NCBI Taxonomy" id="2773451"/>
    <lineage>
        <taxon>Bacteria</taxon>
        <taxon>Pseudomonadati</taxon>
        <taxon>Pseudomonadota</taxon>
        <taxon>Alphaproteobacteria</taxon>
        <taxon>Hyphomicrobiales</taxon>
        <taxon>Boseaceae</taxon>
        <taxon>Bosea</taxon>
    </lineage>
</organism>
<reference evidence="2" key="1">
    <citation type="submission" date="2020-09" db="EMBL/GenBank/DDBJ databases">
        <title>Bosea spartocytisi sp. nov. a root nodule endophyte of Spartocytisus supranubius in the high mountain ecosystem fo the Teide National Park (Canary Islands, Spain).</title>
        <authorList>
            <person name="Pulido-Suarez L."/>
            <person name="Peix A."/>
            <person name="Igual J.M."/>
            <person name="Socas-Perez N."/>
            <person name="Velazquez E."/>
            <person name="Flores-Felix J.D."/>
            <person name="Leon-Barrios M."/>
        </authorList>
    </citation>
    <scope>NUCLEOTIDE SEQUENCE</scope>
    <source>
        <strain evidence="2">SSUT16</strain>
    </source>
</reference>
<evidence type="ECO:0000313" key="2">
    <source>
        <dbReference type="EMBL" id="MBD3847311.1"/>
    </source>
</evidence>
<evidence type="ECO:0000259" key="1">
    <source>
        <dbReference type="SMART" id="SM00953"/>
    </source>
</evidence>
<evidence type="ECO:0000313" key="3">
    <source>
        <dbReference type="Proteomes" id="UP000619295"/>
    </source>
</evidence>
<dbReference type="EMBL" id="JACXWY010000010">
    <property type="protein sequence ID" value="MBD3847311.1"/>
    <property type="molecule type" value="Genomic_DNA"/>
</dbReference>
<accession>A0A927E9P6</accession>
<dbReference type="Pfam" id="PF08808">
    <property type="entry name" value="RES"/>
    <property type="match status" value="1"/>
</dbReference>
<dbReference type="Proteomes" id="UP000619295">
    <property type="component" value="Unassembled WGS sequence"/>
</dbReference>
<feature type="domain" description="RES" evidence="1">
    <location>
        <begin position="24"/>
        <end position="160"/>
    </location>
</feature>
<dbReference type="SMART" id="SM00953">
    <property type="entry name" value="RES"/>
    <property type="match status" value="1"/>
</dbReference>
<dbReference type="InterPro" id="IPR014914">
    <property type="entry name" value="RES_dom"/>
</dbReference>
<gene>
    <name evidence="2" type="ORF">IED13_16505</name>
</gene>
<comment type="caution">
    <text evidence="2">The sequence shown here is derived from an EMBL/GenBank/DDBJ whole genome shotgun (WGS) entry which is preliminary data.</text>
</comment>
<protein>
    <submittedName>
        <fullName evidence="2">RES domain-containing protein</fullName>
    </submittedName>
</protein>
<dbReference type="RefSeq" id="WP_089172791.1">
    <property type="nucleotide sequence ID" value="NZ_JACXWY010000010.1"/>
</dbReference>
<proteinExistence type="predicted"/>